<protein>
    <recommendedName>
        <fullName evidence="3">Helix-turn-helix domain-containing protein</fullName>
    </recommendedName>
</protein>
<gene>
    <name evidence="1" type="ORF">GCM10009757_46730</name>
</gene>
<evidence type="ECO:0000313" key="2">
    <source>
        <dbReference type="Proteomes" id="UP001403094"/>
    </source>
</evidence>
<evidence type="ECO:0008006" key="3">
    <source>
        <dbReference type="Google" id="ProtNLM"/>
    </source>
</evidence>
<organism evidence="1 2">
    <name type="scientific">Streptomyces cheonanensis</name>
    <dbReference type="NCBI Taxonomy" id="312720"/>
    <lineage>
        <taxon>Bacteria</taxon>
        <taxon>Bacillati</taxon>
        <taxon>Actinomycetota</taxon>
        <taxon>Actinomycetes</taxon>
        <taxon>Kitasatosporales</taxon>
        <taxon>Streptomycetaceae</taxon>
        <taxon>Streptomyces</taxon>
    </lineage>
</organism>
<evidence type="ECO:0000313" key="1">
    <source>
        <dbReference type="EMBL" id="GAA2062568.1"/>
    </source>
</evidence>
<keyword evidence="2" id="KW-1185">Reference proteome</keyword>
<proteinExistence type="predicted"/>
<dbReference type="EMBL" id="BAAANQ010000012">
    <property type="protein sequence ID" value="GAA2062568.1"/>
    <property type="molecule type" value="Genomic_DNA"/>
</dbReference>
<dbReference type="Proteomes" id="UP001403094">
    <property type="component" value="Unassembled WGS sequence"/>
</dbReference>
<accession>A0ABN2VMH1</accession>
<reference evidence="1 2" key="1">
    <citation type="journal article" date="2019" name="Int. J. Syst. Evol. Microbiol.">
        <title>The Global Catalogue of Microorganisms (GCM) 10K type strain sequencing project: providing services to taxonomists for standard genome sequencing and annotation.</title>
        <authorList>
            <consortium name="The Broad Institute Genomics Platform"/>
            <consortium name="The Broad Institute Genome Sequencing Center for Infectious Disease"/>
            <person name="Wu L."/>
            <person name="Ma J."/>
        </authorList>
    </citation>
    <scope>NUCLEOTIDE SEQUENCE [LARGE SCALE GENOMIC DNA]</scope>
    <source>
        <strain evidence="1 2">JCM 14549</strain>
    </source>
</reference>
<comment type="caution">
    <text evidence="1">The sequence shown here is derived from an EMBL/GenBank/DDBJ whole genome shotgun (WGS) entry which is preliminary data.</text>
</comment>
<sequence>MALHHDLRRLPALYEQCGELLTGTSRPLDRTSGGPLPGMPFNTAAADARSAIVGTLRGWAALTIDEGPTDRIPEDTPARLTVFLLRHADWLAAHPAAGELSAEAARCVRRARRVIDPGRRGGTRIGDCVMSGCSGTVVTLAESGAPGGALQVGCTADPAHRWSGREWLRRGRPDGARQPAAVSWLTARDIALLWGIAPGSVYRRASEDRWRRSTRGGRTYYHRLDVEASLEGRR</sequence>
<name>A0ABN2VMH1_9ACTN</name>